<dbReference type="OrthoDB" id="7565359at2"/>
<proteinExistence type="predicted"/>
<dbReference type="Proteomes" id="UP000283003">
    <property type="component" value="Unassembled WGS sequence"/>
</dbReference>
<gene>
    <name evidence="1" type="ORF">EKN06_06455</name>
</gene>
<evidence type="ECO:0000313" key="2">
    <source>
        <dbReference type="Proteomes" id="UP000283003"/>
    </source>
</evidence>
<dbReference type="EMBL" id="RXOL01000002">
    <property type="protein sequence ID" value="RVQ67585.1"/>
    <property type="molecule type" value="Genomic_DNA"/>
</dbReference>
<accession>A0A437GZ43</accession>
<reference evidence="1 2" key="1">
    <citation type="submission" date="2018-12" db="EMBL/GenBank/DDBJ databases">
        <title>Croceicoccus ponticola sp. nov., a lipolytic bacterium isolated from seawater.</title>
        <authorList>
            <person name="Yoon J.-H."/>
        </authorList>
    </citation>
    <scope>NUCLEOTIDE SEQUENCE [LARGE SCALE GENOMIC DNA]</scope>
    <source>
        <strain evidence="1 2">GM-16</strain>
    </source>
</reference>
<comment type="caution">
    <text evidence="1">The sequence shown here is derived from an EMBL/GenBank/DDBJ whole genome shotgun (WGS) entry which is preliminary data.</text>
</comment>
<keyword evidence="2" id="KW-1185">Reference proteome</keyword>
<dbReference type="AlphaFoldDB" id="A0A437GZ43"/>
<name>A0A437GZ43_9SPHN</name>
<organism evidence="1 2">
    <name type="scientific">Croceicoccus ponticola</name>
    <dbReference type="NCBI Taxonomy" id="2217664"/>
    <lineage>
        <taxon>Bacteria</taxon>
        <taxon>Pseudomonadati</taxon>
        <taxon>Pseudomonadota</taxon>
        <taxon>Alphaproteobacteria</taxon>
        <taxon>Sphingomonadales</taxon>
        <taxon>Erythrobacteraceae</taxon>
        <taxon>Croceicoccus</taxon>
    </lineage>
</organism>
<sequence length="152" mass="15444">MNKYPVSFPSGYATAVAIGTRDADGNILIVDDANPLPVSFDGAITGGGGGSTPQPAPAISGSTATSATIGPFAATPGLPIIVSLTGIWAGDVQLLRSVDGGVTKLPLTIAGTTWGTFGANACEPVWTETEQDVTFYLRVELASGTVDYRLAQ</sequence>
<protein>
    <submittedName>
        <fullName evidence="1">Uncharacterized protein</fullName>
    </submittedName>
</protein>
<dbReference type="RefSeq" id="WP_127612093.1">
    <property type="nucleotide sequence ID" value="NZ_RXOL01000002.1"/>
</dbReference>
<evidence type="ECO:0000313" key="1">
    <source>
        <dbReference type="EMBL" id="RVQ67585.1"/>
    </source>
</evidence>